<organism evidence="3 4">
    <name type="scientific">Pelagibaculum spongiae</name>
    <dbReference type="NCBI Taxonomy" id="2080658"/>
    <lineage>
        <taxon>Bacteria</taxon>
        <taxon>Pseudomonadati</taxon>
        <taxon>Pseudomonadota</taxon>
        <taxon>Gammaproteobacteria</taxon>
        <taxon>Oceanospirillales</taxon>
        <taxon>Pelagibaculum</taxon>
    </lineage>
</organism>
<name>A0A2V1GZT1_9GAMM</name>
<keyword evidence="1" id="KW-0812">Transmembrane</keyword>
<dbReference type="Proteomes" id="UP000244906">
    <property type="component" value="Unassembled WGS sequence"/>
</dbReference>
<dbReference type="PANTHER" id="PTHR21666">
    <property type="entry name" value="PEPTIDASE-RELATED"/>
    <property type="match status" value="1"/>
</dbReference>
<dbReference type="EMBL" id="QDDL01000005">
    <property type="protein sequence ID" value="PVZ68293.1"/>
    <property type="molecule type" value="Genomic_DNA"/>
</dbReference>
<keyword evidence="1" id="KW-0472">Membrane</keyword>
<evidence type="ECO:0000313" key="4">
    <source>
        <dbReference type="Proteomes" id="UP000244906"/>
    </source>
</evidence>
<feature type="domain" description="M23ase beta-sheet core" evidence="2">
    <location>
        <begin position="131"/>
        <end position="250"/>
    </location>
</feature>
<dbReference type="PANTHER" id="PTHR21666:SF270">
    <property type="entry name" value="MUREIN HYDROLASE ACTIVATOR ENVC"/>
    <property type="match status" value="1"/>
</dbReference>
<dbReference type="InterPro" id="IPR050570">
    <property type="entry name" value="Cell_wall_metabolism_enzyme"/>
</dbReference>
<dbReference type="AlphaFoldDB" id="A0A2V1GZT1"/>
<comment type="caution">
    <text evidence="3">The sequence shown here is derived from an EMBL/GenBank/DDBJ whole genome shotgun (WGS) entry which is preliminary data.</text>
</comment>
<evidence type="ECO:0000313" key="3">
    <source>
        <dbReference type="EMBL" id="PVZ68293.1"/>
    </source>
</evidence>
<evidence type="ECO:0000256" key="1">
    <source>
        <dbReference type="SAM" id="Phobius"/>
    </source>
</evidence>
<dbReference type="CDD" id="cd12797">
    <property type="entry name" value="M23_peptidase"/>
    <property type="match status" value="1"/>
</dbReference>
<dbReference type="InterPro" id="IPR016047">
    <property type="entry name" value="M23ase_b-sheet_dom"/>
</dbReference>
<dbReference type="Gene3D" id="2.70.70.10">
    <property type="entry name" value="Glucose Permease (Domain IIA)"/>
    <property type="match status" value="1"/>
</dbReference>
<protein>
    <recommendedName>
        <fullName evidence="2">M23ase beta-sheet core domain-containing protein</fullName>
    </recommendedName>
</protein>
<dbReference type="SUPFAM" id="SSF51261">
    <property type="entry name" value="Duplicated hybrid motif"/>
    <property type="match status" value="1"/>
</dbReference>
<dbReference type="InterPro" id="IPR011055">
    <property type="entry name" value="Dup_hybrid_motif"/>
</dbReference>
<sequence length="415" mass="46346">MKRPSCKYRSIIYAIVINSSAYGKAVTGKEIMFNSQRPNIKKLNFSASFVTFYCLLVLFAIVFSGGSSAMTPINHSKSNSNINSTSRYPSPKFQLPISCQLGESCFVQQYVDVDPSVKHHDYQCNQASYDNHKGTDFRLLSIRQVSQNFPVIAASDGLIKAARDGATDKLVTTQQEVKQLSGKECGNGVVIKHDNGWETQYCHLRKGSIQVSQGNQVKTGDLLGYVGHSGKAAFPHLHFSVRHFDQVIDPFTGLAVNNKNYQTQIDRCNSPVKKNKSLKNSLWHSSAQKQLVQPKANSDAKILALGFSINTMGLSDLTSHGLPNFKSIKNMPAVVLYSWIINLQQQDRIRLTIFSPTGTLIDVPGKALQRNKAQYSWYIGKRMPEAGWQKGTYTGRLQVIRNGKVIRSKKVRFEM</sequence>
<dbReference type="Pfam" id="PF01551">
    <property type="entry name" value="Peptidase_M23"/>
    <property type="match status" value="1"/>
</dbReference>
<gene>
    <name evidence="3" type="ORF">DC094_13475</name>
</gene>
<keyword evidence="1" id="KW-1133">Transmembrane helix</keyword>
<proteinExistence type="predicted"/>
<feature type="transmembrane region" description="Helical" evidence="1">
    <location>
        <begin position="43"/>
        <end position="63"/>
    </location>
</feature>
<keyword evidence="4" id="KW-1185">Reference proteome</keyword>
<reference evidence="3 4" key="1">
    <citation type="submission" date="2018-04" db="EMBL/GenBank/DDBJ databases">
        <title>Thalassorhabdus spongiae gen. nov., sp. nov., isolated from a marine sponge in South-West Iceland.</title>
        <authorList>
            <person name="Knobloch S."/>
            <person name="Daussin A."/>
            <person name="Johannsson R."/>
            <person name="Marteinsson V.T."/>
        </authorList>
    </citation>
    <scope>NUCLEOTIDE SEQUENCE [LARGE SCALE GENOMIC DNA]</scope>
    <source>
        <strain evidence="3 4">Hp12</strain>
    </source>
</reference>
<dbReference type="GO" id="GO:0004222">
    <property type="term" value="F:metalloendopeptidase activity"/>
    <property type="evidence" value="ECO:0007669"/>
    <property type="project" value="TreeGrafter"/>
</dbReference>
<evidence type="ECO:0000259" key="2">
    <source>
        <dbReference type="Pfam" id="PF01551"/>
    </source>
</evidence>
<accession>A0A2V1GZT1</accession>